<proteinExistence type="predicted"/>
<evidence type="ECO:0000313" key="3">
    <source>
        <dbReference type="Proteomes" id="UP001427805"/>
    </source>
</evidence>
<evidence type="ECO:0000313" key="2">
    <source>
        <dbReference type="EMBL" id="MEN3748851.1"/>
    </source>
</evidence>
<dbReference type="InterPro" id="IPR045510">
    <property type="entry name" value="DUF6481"/>
</dbReference>
<feature type="compositionally biased region" description="Basic and acidic residues" evidence="1">
    <location>
        <begin position="18"/>
        <end position="28"/>
    </location>
</feature>
<gene>
    <name evidence="2" type="ORF">TPR58_16875</name>
</gene>
<feature type="region of interest" description="Disordered" evidence="1">
    <location>
        <begin position="1"/>
        <end position="58"/>
    </location>
</feature>
<dbReference type="EMBL" id="JBDIZK010000010">
    <property type="protein sequence ID" value="MEN3748851.1"/>
    <property type="molecule type" value="Genomic_DNA"/>
</dbReference>
<comment type="caution">
    <text evidence="2">The sequence shown here is derived from an EMBL/GenBank/DDBJ whole genome shotgun (WGS) entry which is preliminary data.</text>
</comment>
<feature type="region of interest" description="Disordered" evidence="1">
    <location>
        <begin position="83"/>
        <end position="114"/>
    </location>
</feature>
<evidence type="ECO:0000256" key="1">
    <source>
        <dbReference type="SAM" id="MobiDB-lite"/>
    </source>
</evidence>
<dbReference type="Proteomes" id="UP001427805">
    <property type="component" value="Unassembled WGS sequence"/>
</dbReference>
<dbReference type="RefSeq" id="WP_346247888.1">
    <property type="nucleotide sequence ID" value="NZ_JBDIZK010000010.1"/>
</dbReference>
<feature type="compositionally biased region" description="Basic and acidic residues" evidence="1">
    <location>
        <begin position="39"/>
        <end position="58"/>
    </location>
</feature>
<dbReference type="Pfam" id="PF20089">
    <property type="entry name" value="DUF6481"/>
    <property type="match status" value="1"/>
</dbReference>
<accession>A0ABV0BDK5</accession>
<reference evidence="2 3" key="1">
    <citation type="submission" date="2024-05" db="EMBL/GenBank/DDBJ databases">
        <title>Sphingomonas sp. HF-S3 16S ribosomal RNA gene Genome sequencing and assembly.</title>
        <authorList>
            <person name="Lee H."/>
        </authorList>
    </citation>
    <scope>NUCLEOTIDE SEQUENCE [LARGE SCALE GENOMIC DNA]</scope>
    <source>
        <strain evidence="2 3">HF-S3</strain>
    </source>
</reference>
<sequence>MAGYKTPTFNDRAAASRAARESALEKLRNKAAPDPAVVAERKAAQEAREAAEAEKRAARKAAMEEAKAAKAAAAAERKAAEEAKAAVANKPKPTDAELKAARDARYAARKARKR</sequence>
<organism evidence="2 3">
    <name type="scientific">Sphingomonas rustica</name>
    <dbReference type="NCBI Taxonomy" id="3103142"/>
    <lineage>
        <taxon>Bacteria</taxon>
        <taxon>Pseudomonadati</taxon>
        <taxon>Pseudomonadota</taxon>
        <taxon>Alphaproteobacteria</taxon>
        <taxon>Sphingomonadales</taxon>
        <taxon>Sphingomonadaceae</taxon>
        <taxon>Sphingomonas</taxon>
    </lineage>
</organism>
<feature type="compositionally biased region" description="Basic and acidic residues" evidence="1">
    <location>
        <begin position="92"/>
        <end position="106"/>
    </location>
</feature>
<name>A0ABV0BDK5_9SPHN</name>
<protein>
    <submittedName>
        <fullName evidence="2">DUF6481 family protein</fullName>
    </submittedName>
</protein>
<keyword evidence="3" id="KW-1185">Reference proteome</keyword>